<keyword evidence="4" id="KW-0560">Oxidoreductase</keyword>
<comment type="caution">
    <text evidence="6">The sequence shown here is derived from an EMBL/GenBank/DDBJ whole genome shotgun (WGS) entry which is preliminary data.</text>
</comment>
<organism evidence="6 7">
    <name type="scientific">Periconia digitata</name>
    <dbReference type="NCBI Taxonomy" id="1303443"/>
    <lineage>
        <taxon>Eukaryota</taxon>
        <taxon>Fungi</taxon>
        <taxon>Dikarya</taxon>
        <taxon>Ascomycota</taxon>
        <taxon>Pezizomycotina</taxon>
        <taxon>Dothideomycetes</taxon>
        <taxon>Pleosporomycetidae</taxon>
        <taxon>Pleosporales</taxon>
        <taxon>Massarineae</taxon>
        <taxon>Periconiaceae</taxon>
        <taxon>Periconia</taxon>
    </lineage>
</organism>
<keyword evidence="2" id="KW-0479">Metal-binding</keyword>
<dbReference type="EMBL" id="CAOQHR010000001">
    <property type="protein sequence ID" value="CAI6226124.1"/>
    <property type="molecule type" value="Genomic_DNA"/>
</dbReference>
<name>A0A9W4XCS2_9PLEO</name>
<sequence length="197" mass="21863">MSSVPENMKALRLNKFKENYKLERIPIPKPQGNEVLVRIAAASFCHTDYQVYEGAYHTELPHTGSHEPVGTIAALGPDASKKWKVGDRVGVYLFREPCGSCADCKWYAAEHEGKLNARYCKNKTMGGILKADGGFAEYMISFDDAIMRIPDGLPFEQAAPLMCAGCTMWTAILQAKAKKGSTMAIPRQRFQHGHHSK</sequence>
<protein>
    <recommendedName>
        <fullName evidence="5">Alcohol dehydrogenase-like N-terminal domain-containing protein</fullName>
    </recommendedName>
</protein>
<evidence type="ECO:0000313" key="6">
    <source>
        <dbReference type="EMBL" id="CAI6226124.1"/>
    </source>
</evidence>
<dbReference type="PANTHER" id="PTHR42940:SF8">
    <property type="entry name" value="VACUOLAR PROTEIN SORTING-ASSOCIATED PROTEIN 11"/>
    <property type="match status" value="1"/>
</dbReference>
<dbReference type="GO" id="GO:0005737">
    <property type="term" value="C:cytoplasm"/>
    <property type="evidence" value="ECO:0007669"/>
    <property type="project" value="TreeGrafter"/>
</dbReference>
<dbReference type="AlphaFoldDB" id="A0A9W4XCS2"/>
<feature type="domain" description="Alcohol dehydrogenase-like N-terminal" evidence="5">
    <location>
        <begin position="33"/>
        <end position="151"/>
    </location>
</feature>
<dbReference type="GO" id="GO:0046872">
    <property type="term" value="F:metal ion binding"/>
    <property type="evidence" value="ECO:0007669"/>
    <property type="project" value="UniProtKB-KW"/>
</dbReference>
<evidence type="ECO:0000256" key="3">
    <source>
        <dbReference type="ARBA" id="ARBA00022833"/>
    </source>
</evidence>
<comment type="cofactor">
    <cofactor evidence="1">
        <name>Zn(2+)</name>
        <dbReference type="ChEBI" id="CHEBI:29105"/>
    </cofactor>
</comment>
<dbReference type="OrthoDB" id="1879366at2759"/>
<accession>A0A9W4XCS2</accession>
<reference evidence="6" key="1">
    <citation type="submission" date="2023-01" db="EMBL/GenBank/DDBJ databases">
        <authorList>
            <person name="Van Ghelder C."/>
            <person name="Rancurel C."/>
        </authorList>
    </citation>
    <scope>NUCLEOTIDE SEQUENCE</scope>
    <source>
        <strain evidence="6">CNCM I-4278</strain>
    </source>
</reference>
<dbReference type="GO" id="GO:0004022">
    <property type="term" value="F:alcohol dehydrogenase (NAD+) activity"/>
    <property type="evidence" value="ECO:0007669"/>
    <property type="project" value="TreeGrafter"/>
</dbReference>
<keyword evidence="3" id="KW-0862">Zinc</keyword>
<dbReference type="Proteomes" id="UP001152607">
    <property type="component" value="Unassembled WGS sequence"/>
</dbReference>
<dbReference type="Gene3D" id="3.90.180.10">
    <property type="entry name" value="Medium-chain alcohol dehydrogenases, catalytic domain"/>
    <property type="match status" value="1"/>
</dbReference>
<evidence type="ECO:0000313" key="7">
    <source>
        <dbReference type="Proteomes" id="UP001152607"/>
    </source>
</evidence>
<dbReference type="PANTHER" id="PTHR42940">
    <property type="entry name" value="ALCOHOL DEHYDROGENASE 1-RELATED"/>
    <property type="match status" value="1"/>
</dbReference>
<evidence type="ECO:0000256" key="4">
    <source>
        <dbReference type="ARBA" id="ARBA00023002"/>
    </source>
</evidence>
<proteinExistence type="predicted"/>
<keyword evidence="7" id="KW-1185">Reference proteome</keyword>
<evidence type="ECO:0000259" key="5">
    <source>
        <dbReference type="Pfam" id="PF08240"/>
    </source>
</evidence>
<gene>
    <name evidence="6" type="ORF">PDIGIT_LOCUS31</name>
</gene>
<dbReference type="InterPro" id="IPR013154">
    <property type="entry name" value="ADH-like_N"/>
</dbReference>
<dbReference type="InterPro" id="IPR011032">
    <property type="entry name" value="GroES-like_sf"/>
</dbReference>
<dbReference type="SUPFAM" id="SSF50129">
    <property type="entry name" value="GroES-like"/>
    <property type="match status" value="1"/>
</dbReference>
<dbReference type="Pfam" id="PF08240">
    <property type="entry name" value="ADH_N"/>
    <property type="match status" value="1"/>
</dbReference>
<evidence type="ECO:0000256" key="2">
    <source>
        <dbReference type="ARBA" id="ARBA00022723"/>
    </source>
</evidence>
<evidence type="ECO:0000256" key="1">
    <source>
        <dbReference type="ARBA" id="ARBA00001947"/>
    </source>
</evidence>